<organism evidence="1 2">
    <name type="scientific">Catharanthus roseus</name>
    <name type="common">Madagascar periwinkle</name>
    <name type="synonym">Vinca rosea</name>
    <dbReference type="NCBI Taxonomy" id="4058"/>
    <lineage>
        <taxon>Eukaryota</taxon>
        <taxon>Viridiplantae</taxon>
        <taxon>Streptophyta</taxon>
        <taxon>Embryophyta</taxon>
        <taxon>Tracheophyta</taxon>
        <taxon>Spermatophyta</taxon>
        <taxon>Magnoliopsida</taxon>
        <taxon>eudicotyledons</taxon>
        <taxon>Gunneridae</taxon>
        <taxon>Pentapetalae</taxon>
        <taxon>asterids</taxon>
        <taxon>lamiids</taxon>
        <taxon>Gentianales</taxon>
        <taxon>Apocynaceae</taxon>
        <taxon>Rauvolfioideae</taxon>
        <taxon>Vinceae</taxon>
        <taxon>Catharanthinae</taxon>
        <taxon>Catharanthus</taxon>
    </lineage>
</organism>
<dbReference type="Proteomes" id="UP001060085">
    <property type="component" value="Linkage Group LG06"/>
</dbReference>
<evidence type="ECO:0000313" key="2">
    <source>
        <dbReference type="Proteomes" id="UP001060085"/>
    </source>
</evidence>
<keyword evidence="2" id="KW-1185">Reference proteome</keyword>
<comment type="caution">
    <text evidence="1">The sequence shown here is derived from an EMBL/GenBank/DDBJ whole genome shotgun (WGS) entry which is preliminary data.</text>
</comment>
<dbReference type="EMBL" id="CM044706">
    <property type="protein sequence ID" value="KAI5660001.1"/>
    <property type="molecule type" value="Genomic_DNA"/>
</dbReference>
<accession>A0ACC0AKH1</accession>
<protein>
    <submittedName>
        <fullName evidence="1">Uncharacterized protein</fullName>
    </submittedName>
</protein>
<gene>
    <name evidence="1" type="ORF">M9H77_28794</name>
</gene>
<proteinExistence type="predicted"/>
<evidence type="ECO:0000313" key="1">
    <source>
        <dbReference type="EMBL" id="KAI5660001.1"/>
    </source>
</evidence>
<reference evidence="2" key="1">
    <citation type="journal article" date="2023" name="Nat. Plants">
        <title>Single-cell RNA sequencing provides a high-resolution roadmap for understanding the multicellular compartmentation of specialized metabolism.</title>
        <authorList>
            <person name="Sun S."/>
            <person name="Shen X."/>
            <person name="Li Y."/>
            <person name="Li Y."/>
            <person name="Wang S."/>
            <person name="Li R."/>
            <person name="Zhang H."/>
            <person name="Shen G."/>
            <person name="Guo B."/>
            <person name="Wei J."/>
            <person name="Xu J."/>
            <person name="St-Pierre B."/>
            <person name="Chen S."/>
            <person name="Sun C."/>
        </authorList>
    </citation>
    <scope>NUCLEOTIDE SEQUENCE [LARGE SCALE GENOMIC DNA]</scope>
</reference>
<sequence length="140" mass="16386">MYDRVLRQFRFRQCIPRHPIQPQEASRPPNNRMYVLSNTFVEALWLEAPSHLLIESWTNVPAIPPSSCTDDYMGWYLLRSHPRIQNPENIPSGFHISVAPAMPPQALLDLIAQEATREDLEDSEFRHTVRDLLRKHYRAP</sequence>
<name>A0ACC0AKH1_CATRO</name>